<dbReference type="GeneID" id="100890509"/>
<proteinExistence type="predicted"/>
<dbReference type="PROSITE" id="PS50089">
    <property type="entry name" value="ZF_RING_2"/>
    <property type="match status" value="1"/>
</dbReference>
<dbReference type="OrthoDB" id="9049620at2759"/>
<keyword evidence="3" id="KW-0862">Zinc</keyword>
<evidence type="ECO:0000259" key="7">
    <source>
        <dbReference type="PROSITE" id="PS50119"/>
    </source>
</evidence>
<dbReference type="AlphaFoldDB" id="A0A7M7LPP7"/>
<dbReference type="Proteomes" id="UP000007110">
    <property type="component" value="Unassembled WGS sequence"/>
</dbReference>
<dbReference type="InterPro" id="IPR001841">
    <property type="entry name" value="Znf_RING"/>
</dbReference>
<dbReference type="InParanoid" id="A0A7M7LPP7"/>
<keyword evidence="5" id="KW-0175">Coiled coil</keyword>
<feature type="coiled-coil region" evidence="5">
    <location>
        <begin position="144"/>
        <end position="236"/>
    </location>
</feature>
<reference evidence="9" key="1">
    <citation type="submission" date="2015-02" db="EMBL/GenBank/DDBJ databases">
        <title>Genome sequencing for Strongylocentrotus purpuratus.</title>
        <authorList>
            <person name="Murali S."/>
            <person name="Liu Y."/>
            <person name="Vee V."/>
            <person name="English A."/>
            <person name="Wang M."/>
            <person name="Skinner E."/>
            <person name="Han Y."/>
            <person name="Muzny D.M."/>
            <person name="Worley K.C."/>
            <person name="Gibbs R.A."/>
        </authorList>
    </citation>
    <scope>NUCLEOTIDE SEQUENCE</scope>
</reference>
<reference evidence="8" key="2">
    <citation type="submission" date="2021-01" db="UniProtKB">
        <authorList>
            <consortium name="EnsemblMetazoa"/>
        </authorList>
    </citation>
    <scope>IDENTIFICATION</scope>
</reference>
<evidence type="ECO:0000256" key="1">
    <source>
        <dbReference type="ARBA" id="ARBA00022723"/>
    </source>
</evidence>
<dbReference type="InterPro" id="IPR047153">
    <property type="entry name" value="TRIM45/56/19-like"/>
</dbReference>
<dbReference type="Pfam" id="PF13445">
    <property type="entry name" value="zf-RING_UBOX"/>
    <property type="match status" value="1"/>
</dbReference>
<feature type="domain" description="RING-type" evidence="6">
    <location>
        <begin position="14"/>
        <end position="57"/>
    </location>
</feature>
<keyword evidence="2 4" id="KW-0863">Zinc-finger</keyword>
<keyword evidence="1" id="KW-0479">Metal-binding</keyword>
<evidence type="ECO:0000313" key="8">
    <source>
        <dbReference type="EnsemblMetazoa" id="XP_003729977"/>
    </source>
</evidence>
<dbReference type="OMA" id="ICGICKL"/>
<accession>A0A7M7LPP7</accession>
<dbReference type="PANTHER" id="PTHR25462">
    <property type="entry name" value="BONUS, ISOFORM C-RELATED"/>
    <property type="match status" value="1"/>
</dbReference>
<keyword evidence="9" id="KW-1185">Reference proteome</keyword>
<evidence type="ECO:0000256" key="3">
    <source>
        <dbReference type="ARBA" id="ARBA00022833"/>
    </source>
</evidence>
<dbReference type="InterPro" id="IPR027370">
    <property type="entry name" value="Znf-RING_euk"/>
</dbReference>
<name>A0A7M7LPP7_STRPU</name>
<dbReference type="Gene3D" id="3.30.40.10">
    <property type="entry name" value="Zinc/RING finger domain, C3HC4 (zinc finger)"/>
    <property type="match status" value="1"/>
</dbReference>
<dbReference type="EnsemblMetazoa" id="XM_003729929">
    <property type="protein sequence ID" value="XP_003729977"/>
    <property type="gene ID" value="LOC100890509"/>
</dbReference>
<dbReference type="CDD" id="cd19756">
    <property type="entry name" value="Bbox2"/>
    <property type="match status" value="1"/>
</dbReference>
<feature type="domain" description="B box-type" evidence="7">
    <location>
        <begin position="93"/>
        <end position="129"/>
    </location>
</feature>
<evidence type="ECO:0000259" key="6">
    <source>
        <dbReference type="PROSITE" id="PS50089"/>
    </source>
</evidence>
<protein>
    <submittedName>
        <fullName evidence="8">Uncharacterized protein</fullName>
    </submittedName>
</protein>
<dbReference type="Pfam" id="PF00643">
    <property type="entry name" value="zf-B_box"/>
    <property type="match status" value="1"/>
</dbReference>
<dbReference type="InterPro" id="IPR000315">
    <property type="entry name" value="Znf_B-box"/>
</dbReference>
<dbReference type="KEGG" id="spu:100890509"/>
<dbReference type="Gene3D" id="3.30.160.60">
    <property type="entry name" value="Classic Zinc Finger"/>
    <property type="match status" value="1"/>
</dbReference>
<dbReference type="SUPFAM" id="SSF57850">
    <property type="entry name" value="RING/U-box"/>
    <property type="match status" value="1"/>
</dbReference>
<dbReference type="InterPro" id="IPR017907">
    <property type="entry name" value="Znf_RING_CS"/>
</dbReference>
<dbReference type="PROSITE" id="PS50119">
    <property type="entry name" value="ZF_BBOX"/>
    <property type="match status" value="1"/>
</dbReference>
<dbReference type="FunCoup" id="A0A7M7LPP7">
    <property type="interactions" value="218"/>
</dbReference>
<organism evidence="8 9">
    <name type="scientific">Strongylocentrotus purpuratus</name>
    <name type="common">Purple sea urchin</name>
    <dbReference type="NCBI Taxonomy" id="7668"/>
    <lineage>
        <taxon>Eukaryota</taxon>
        <taxon>Metazoa</taxon>
        <taxon>Echinodermata</taxon>
        <taxon>Eleutherozoa</taxon>
        <taxon>Echinozoa</taxon>
        <taxon>Echinoidea</taxon>
        <taxon>Euechinoidea</taxon>
        <taxon>Echinacea</taxon>
        <taxon>Camarodonta</taxon>
        <taxon>Echinidea</taxon>
        <taxon>Strongylocentrotidae</taxon>
        <taxon>Strongylocentrotus</taxon>
    </lineage>
</organism>
<dbReference type="InterPro" id="IPR013083">
    <property type="entry name" value="Znf_RING/FYVE/PHD"/>
</dbReference>
<dbReference type="PANTHER" id="PTHR25462:SF229">
    <property type="entry name" value="TRANSCRIPTION INTERMEDIARY FACTOR 1-BETA"/>
    <property type="match status" value="1"/>
</dbReference>
<evidence type="ECO:0000313" key="9">
    <source>
        <dbReference type="Proteomes" id="UP000007110"/>
    </source>
</evidence>
<evidence type="ECO:0000256" key="2">
    <source>
        <dbReference type="ARBA" id="ARBA00022771"/>
    </source>
</evidence>
<dbReference type="GO" id="GO:0008270">
    <property type="term" value="F:zinc ion binding"/>
    <property type="evidence" value="ECO:0007669"/>
    <property type="project" value="UniProtKB-KW"/>
</dbReference>
<dbReference type="GO" id="GO:0061630">
    <property type="term" value="F:ubiquitin protein ligase activity"/>
    <property type="evidence" value="ECO:0000318"/>
    <property type="project" value="GO_Central"/>
</dbReference>
<sequence>MANKQKLCPDSLACPLCLEAFKSPTLLQCGHTFCKDCLETYDEKHTFWDYMDCPLCRNRTKLGPYRIAGLPPNFSLRGLQDDLHDECLLPNSCVLHKTECKNIFCEVCEIFICITCFIESHQSHRIIKKEDLEKGLRKKKVTLSQESKIRKTQAEQSVENAEQQKRIINCHLGELECSIRDVLAKKITVLQENEKKLIKEVNDIREDASKQLDKDIAHQKQTIKKIERSIANLTNSMTKDVNDDILIELHLYSNDLEKSLKKTNVEGSMPKLQAVKSAHFVAGAKELLDLGHIEMKGKKTSVFANGCVPKNQVYSFAPPLVKIRFGKNGSWFL</sequence>
<dbReference type="RefSeq" id="XP_003729977.1">
    <property type="nucleotide sequence ID" value="XM_003729929.1"/>
</dbReference>
<evidence type="ECO:0000256" key="4">
    <source>
        <dbReference type="PROSITE-ProRule" id="PRU00024"/>
    </source>
</evidence>
<dbReference type="SMART" id="SM00184">
    <property type="entry name" value="RING"/>
    <property type="match status" value="1"/>
</dbReference>
<dbReference type="SUPFAM" id="SSF57845">
    <property type="entry name" value="B-box zinc-binding domain"/>
    <property type="match status" value="1"/>
</dbReference>
<dbReference type="PROSITE" id="PS00518">
    <property type="entry name" value="ZF_RING_1"/>
    <property type="match status" value="1"/>
</dbReference>
<evidence type="ECO:0000256" key="5">
    <source>
        <dbReference type="SAM" id="Coils"/>
    </source>
</evidence>